<dbReference type="AlphaFoldDB" id="A0A8C3QXT1"/>
<evidence type="ECO:0000256" key="7">
    <source>
        <dbReference type="SAM" id="Phobius"/>
    </source>
</evidence>
<reference evidence="8" key="1">
    <citation type="submission" date="2025-08" db="UniProtKB">
        <authorList>
            <consortium name="Ensembl"/>
        </authorList>
    </citation>
    <scope>IDENTIFICATION</scope>
</reference>
<reference evidence="8" key="2">
    <citation type="submission" date="2025-09" db="UniProtKB">
        <authorList>
            <consortium name="Ensembl"/>
        </authorList>
    </citation>
    <scope>IDENTIFICATION</scope>
</reference>
<evidence type="ECO:0000313" key="8">
    <source>
        <dbReference type="Ensembl" id="ENSCRFP00000012736.1"/>
    </source>
</evidence>
<accession>A0A8C3QXT1</accession>
<evidence type="ECO:0000256" key="6">
    <source>
        <dbReference type="SAM" id="MobiDB-lite"/>
    </source>
</evidence>
<feature type="compositionally biased region" description="Gly residues" evidence="6">
    <location>
        <begin position="18"/>
        <end position="30"/>
    </location>
</feature>
<proteinExistence type="predicted"/>
<comment type="subcellular location">
    <subcellularLocation>
        <location evidence="1">Mitochondrion membrane</location>
        <topology evidence="1">Single-pass membrane protein</topology>
    </subcellularLocation>
</comment>
<evidence type="ECO:0000256" key="4">
    <source>
        <dbReference type="ARBA" id="ARBA00023128"/>
    </source>
</evidence>
<dbReference type="PRINTS" id="PR01821">
    <property type="entry name" value="DAPIT"/>
</dbReference>
<feature type="compositionally biased region" description="Basic and acidic residues" evidence="6">
    <location>
        <begin position="52"/>
        <end position="63"/>
    </location>
</feature>
<evidence type="ECO:0008006" key="10">
    <source>
        <dbReference type="Google" id="ProtNLM"/>
    </source>
</evidence>
<dbReference type="InterPro" id="IPR009125">
    <property type="entry name" value="ATPMK"/>
</dbReference>
<feature type="transmembrane region" description="Helical" evidence="7">
    <location>
        <begin position="169"/>
        <end position="186"/>
    </location>
</feature>
<evidence type="ECO:0000256" key="1">
    <source>
        <dbReference type="ARBA" id="ARBA00004304"/>
    </source>
</evidence>
<feature type="compositionally biased region" description="Gly residues" evidence="6">
    <location>
        <begin position="67"/>
        <end position="77"/>
    </location>
</feature>
<dbReference type="PANTHER" id="PTHR34038">
    <property type="entry name" value="ATP SYNTHASE MEMBRANE SUBUNIT DAPIT, MITOCHONDRIAL"/>
    <property type="match status" value="1"/>
</dbReference>
<keyword evidence="5 7" id="KW-0472">Membrane</keyword>
<keyword evidence="9" id="KW-1185">Reference proteome</keyword>
<sequence length="198" mass="20475">MVMGAGWGWFRDRDRDGSGSGMGMVPGSGQGWLPAAGSGAFPGSEWGWFPDRNGDGSRQREAHAAPGGSGARGGGQRAAGSGRAAPQPPPGGGARPRPGGRSQSARPGAARGACGCHLVGGQRRRAERGGDGGGRAQAAMAGHDSGSQHQFTGFQKYFNSYTIIGRRNYVIATYTGVALLVLYFKFRPKKQTPAVTDK</sequence>
<protein>
    <recommendedName>
        <fullName evidence="10">USMG5 protein</fullName>
    </recommendedName>
</protein>
<dbReference type="Pfam" id="PF14960">
    <property type="entry name" value="ATP_synth_reg"/>
    <property type="match status" value="1"/>
</dbReference>
<name>A0A8C3QXT1_9PASS</name>
<keyword evidence="2 7" id="KW-0812">Transmembrane</keyword>
<keyword evidence="3 7" id="KW-1133">Transmembrane helix</keyword>
<evidence type="ECO:0000313" key="9">
    <source>
        <dbReference type="Proteomes" id="UP000694396"/>
    </source>
</evidence>
<feature type="compositionally biased region" description="Low complexity" evidence="6">
    <location>
        <begin position="95"/>
        <end position="116"/>
    </location>
</feature>
<organism evidence="8 9">
    <name type="scientific">Cyanoderma ruficeps</name>
    <name type="common">rufous-capped babbler</name>
    <dbReference type="NCBI Taxonomy" id="181631"/>
    <lineage>
        <taxon>Eukaryota</taxon>
        <taxon>Metazoa</taxon>
        <taxon>Chordata</taxon>
        <taxon>Craniata</taxon>
        <taxon>Vertebrata</taxon>
        <taxon>Euteleostomi</taxon>
        <taxon>Archelosauria</taxon>
        <taxon>Archosauria</taxon>
        <taxon>Dinosauria</taxon>
        <taxon>Saurischia</taxon>
        <taxon>Theropoda</taxon>
        <taxon>Coelurosauria</taxon>
        <taxon>Aves</taxon>
        <taxon>Neognathae</taxon>
        <taxon>Neoaves</taxon>
        <taxon>Telluraves</taxon>
        <taxon>Australaves</taxon>
        <taxon>Passeriformes</taxon>
        <taxon>Sylvioidea</taxon>
        <taxon>Timaliidae</taxon>
        <taxon>Cyanoderma</taxon>
    </lineage>
</organism>
<evidence type="ECO:0000256" key="5">
    <source>
        <dbReference type="ARBA" id="ARBA00023136"/>
    </source>
</evidence>
<dbReference type="Proteomes" id="UP000694396">
    <property type="component" value="Unplaced"/>
</dbReference>
<evidence type="ECO:0000256" key="2">
    <source>
        <dbReference type="ARBA" id="ARBA00022692"/>
    </source>
</evidence>
<evidence type="ECO:0000256" key="3">
    <source>
        <dbReference type="ARBA" id="ARBA00022989"/>
    </source>
</evidence>
<keyword evidence="4" id="KW-0496">Mitochondrion</keyword>
<dbReference type="GO" id="GO:0031966">
    <property type="term" value="C:mitochondrial membrane"/>
    <property type="evidence" value="ECO:0007669"/>
    <property type="project" value="UniProtKB-SubCell"/>
</dbReference>
<dbReference type="Ensembl" id="ENSCRFT00000013172.1">
    <property type="protein sequence ID" value="ENSCRFP00000012736.1"/>
    <property type="gene ID" value="ENSCRFG00000009879.1"/>
</dbReference>
<dbReference type="PANTHER" id="PTHR34038:SF1">
    <property type="entry name" value="ATP SYNTHASE MEMBRANE SUBUNIT K, MITOCHONDRIAL"/>
    <property type="match status" value="1"/>
</dbReference>
<feature type="region of interest" description="Disordered" evidence="6">
    <location>
        <begin position="1"/>
        <end position="148"/>
    </location>
</feature>